<protein>
    <submittedName>
        <fullName evidence="1">Uncharacterized protein</fullName>
    </submittedName>
</protein>
<name>A0ACB7UQ81_DIOAL</name>
<proteinExistence type="predicted"/>
<dbReference type="Proteomes" id="UP000827976">
    <property type="component" value="Chromosome 14"/>
</dbReference>
<organism evidence="1 2">
    <name type="scientific">Dioscorea alata</name>
    <name type="common">Purple yam</name>
    <dbReference type="NCBI Taxonomy" id="55571"/>
    <lineage>
        <taxon>Eukaryota</taxon>
        <taxon>Viridiplantae</taxon>
        <taxon>Streptophyta</taxon>
        <taxon>Embryophyta</taxon>
        <taxon>Tracheophyta</taxon>
        <taxon>Spermatophyta</taxon>
        <taxon>Magnoliopsida</taxon>
        <taxon>Liliopsida</taxon>
        <taxon>Dioscoreales</taxon>
        <taxon>Dioscoreaceae</taxon>
        <taxon>Dioscorea</taxon>
    </lineage>
</organism>
<keyword evidence="2" id="KW-1185">Reference proteome</keyword>
<sequence length="187" mass="21732">MSSPWRRTPKQYSGNRTPENTTPRHSSAGYFSPYRSPRRPPEFLSHPSPDSENYNFYTYGTPRRREQVEVVEIGTRRRVTMMGREIDLGGFRSPVRPSGGTNNWGGDSPMISRNVPKESMEASYVRFNPLSDLDDDEEERSVRFMKKMTVPDVVVAPAVPVPAPAPARRSKRRWFWKKLKWWKRGKK</sequence>
<reference evidence="2" key="1">
    <citation type="journal article" date="2022" name="Nat. Commun.">
        <title>Chromosome evolution and the genetic basis of agronomically important traits in greater yam.</title>
        <authorList>
            <person name="Bredeson J.V."/>
            <person name="Lyons J.B."/>
            <person name="Oniyinde I.O."/>
            <person name="Okereke N.R."/>
            <person name="Kolade O."/>
            <person name="Nnabue I."/>
            <person name="Nwadili C.O."/>
            <person name="Hribova E."/>
            <person name="Parker M."/>
            <person name="Nwogha J."/>
            <person name="Shu S."/>
            <person name="Carlson J."/>
            <person name="Kariba R."/>
            <person name="Muthemba S."/>
            <person name="Knop K."/>
            <person name="Barton G.J."/>
            <person name="Sherwood A.V."/>
            <person name="Lopez-Montes A."/>
            <person name="Asiedu R."/>
            <person name="Jamnadass R."/>
            <person name="Muchugi A."/>
            <person name="Goodstein D."/>
            <person name="Egesi C.N."/>
            <person name="Featherston J."/>
            <person name="Asfaw A."/>
            <person name="Simpson G.G."/>
            <person name="Dolezel J."/>
            <person name="Hendre P.S."/>
            <person name="Van Deynze A."/>
            <person name="Kumar P.L."/>
            <person name="Obidiegwu J.E."/>
            <person name="Bhattacharjee R."/>
            <person name="Rokhsar D.S."/>
        </authorList>
    </citation>
    <scope>NUCLEOTIDE SEQUENCE [LARGE SCALE GENOMIC DNA]</scope>
    <source>
        <strain evidence="2">cv. TDa95/00328</strain>
    </source>
</reference>
<gene>
    <name evidence="1" type="ORF">IHE45_14G017200</name>
</gene>
<accession>A0ACB7UQ81</accession>
<dbReference type="EMBL" id="CM037024">
    <property type="protein sequence ID" value="KAH7662880.1"/>
    <property type="molecule type" value="Genomic_DNA"/>
</dbReference>
<comment type="caution">
    <text evidence="1">The sequence shown here is derived from an EMBL/GenBank/DDBJ whole genome shotgun (WGS) entry which is preliminary data.</text>
</comment>
<evidence type="ECO:0000313" key="2">
    <source>
        <dbReference type="Proteomes" id="UP000827976"/>
    </source>
</evidence>
<evidence type="ECO:0000313" key="1">
    <source>
        <dbReference type="EMBL" id="KAH7662880.1"/>
    </source>
</evidence>